<name>A0ABU3HDN3_9BACL</name>
<accession>A0ABU3HDN3</accession>
<reference evidence="1 2" key="1">
    <citation type="submission" date="2023-07" db="EMBL/GenBank/DDBJ databases">
        <title>Genomic Encyclopedia of Type Strains, Phase IV (KMG-IV): sequencing the most valuable type-strain genomes for metagenomic binning, comparative biology and taxonomic classification.</title>
        <authorList>
            <person name="Goeker M."/>
        </authorList>
    </citation>
    <scope>NUCLEOTIDE SEQUENCE [LARGE SCALE GENOMIC DNA]</scope>
    <source>
        <strain evidence="1 2">T98</strain>
    </source>
</reference>
<gene>
    <name evidence="1" type="ORF">J2Z22_003738</name>
</gene>
<keyword evidence="2" id="KW-1185">Reference proteome</keyword>
<organism evidence="1 2">
    <name type="scientific">Paenibacillus forsythiae</name>
    <dbReference type="NCBI Taxonomy" id="365616"/>
    <lineage>
        <taxon>Bacteria</taxon>
        <taxon>Bacillati</taxon>
        <taxon>Bacillota</taxon>
        <taxon>Bacilli</taxon>
        <taxon>Bacillales</taxon>
        <taxon>Paenibacillaceae</taxon>
        <taxon>Paenibacillus</taxon>
    </lineage>
</organism>
<comment type="caution">
    <text evidence="1">The sequence shown here is derived from an EMBL/GenBank/DDBJ whole genome shotgun (WGS) entry which is preliminary data.</text>
</comment>
<evidence type="ECO:0000313" key="1">
    <source>
        <dbReference type="EMBL" id="MDT3428147.1"/>
    </source>
</evidence>
<dbReference type="EMBL" id="JAUSUY010000018">
    <property type="protein sequence ID" value="MDT3428147.1"/>
    <property type="molecule type" value="Genomic_DNA"/>
</dbReference>
<proteinExistence type="predicted"/>
<sequence length="61" mass="7303">MSYQGTNYEIAYRLEENEEGELIVVILPEDSPQAFFVFIRRELGLQLPIVDYAVHWMEKRR</sequence>
<evidence type="ECO:0000313" key="2">
    <source>
        <dbReference type="Proteomes" id="UP001248709"/>
    </source>
</evidence>
<dbReference type="Proteomes" id="UP001248709">
    <property type="component" value="Unassembled WGS sequence"/>
</dbReference>
<protein>
    <submittedName>
        <fullName evidence="1">Uncharacterized protein</fullName>
    </submittedName>
</protein>